<keyword evidence="2" id="KW-0812">Transmembrane</keyword>
<dbReference type="InterPro" id="IPR007273">
    <property type="entry name" value="SCAMP"/>
</dbReference>
<evidence type="ECO:0000313" key="7">
    <source>
        <dbReference type="Ensembl" id="ENSTRUP00000073887.1"/>
    </source>
</evidence>
<comment type="subcellular location">
    <subcellularLocation>
        <location evidence="1 5">Membrane</location>
        <topology evidence="1 5">Multi-pass membrane protein</topology>
    </subcellularLocation>
</comment>
<feature type="region of interest" description="Disordered" evidence="6">
    <location>
        <begin position="103"/>
        <end position="154"/>
    </location>
</feature>
<feature type="compositionally biased region" description="Low complexity" evidence="6">
    <location>
        <begin position="463"/>
        <end position="472"/>
    </location>
</feature>
<keyword evidence="8" id="KW-1185">Reference proteome</keyword>
<accession>A0A674NKY6</accession>
<dbReference type="GO" id="GO:0015031">
    <property type="term" value="P:protein transport"/>
    <property type="evidence" value="ECO:0007669"/>
    <property type="project" value="InterPro"/>
</dbReference>
<dbReference type="GeneTree" id="ENSGT00940000157310"/>
<reference evidence="7 8" key="1">
    <citation type="journal article" date="2011" name="Genome Biol. Evol.">
        <title>Integration of the genetic map and genome assembly of fugu facilitates insights into distinct features of genome evolution in teleosts and mammals.</title>
        <authorList>
            <person name="Kai W."/>
            <person name="Kikuchi K."/>
            <person name="Tohari S."/>
            <person name="Chew A.K."/>
            <person name="Tay A."/>
            <person name="Fujiwara A."/>
            <person name="Hosoya S."/>
            <person name="Suetake H."/>
            <person name="Naruse K."/>
            <person name="Brenner S."/>
            <person name="Suzuki Y."/>
            <person name="Venkatesh B."/>
        </authorList>
    </citation>
    <scope>NUCLEOTIDE SEQUENCE [LARGE SCALE GENOMIC DNA]</scope>
</reference>
<keyword evidence="5" id="KW-0813">Transport</keyword>
<reference evidence="7" key="3">
    <citation type="submission" date="2025-09" db="UniProtKB">
        <authorList>
            <consortium name="Ensembl"/>
        </authorList>
    </citation>
    <scope>IDENTIFICATION</scope>
</reference>
<feature type="compositionally biased region" description="Basic residues" evidence="6">
    <location>
        <begin position="437"/>
        <end position="449"/>
    </location>
</feature>
<dbReference type="PANTHER" id="PTHR10687">
    <property type="entry name" value="SECRETORY CARRIER-ASSOCIATED MEMBRANE PROTEIN SCAMP"/>
    <property type="match status" value="1"/>
</dbReference>
<dbReference type="Ensembl" id="ENSTRUT00000060881.1">
    <property type="protein sequence ID" value="ENSTRUP00000073887.1"/>
    <property type="gene ID" value="ENSTRUG00000013513.3"/>
</dbReference>
<proteinExistence type="inferred from homology"/>
<evidence type="ECO:0000256" key="3">
    <source>
        <dbReference type="ARBA" id="ARBA00022989"/>
    </source>
</evidence>
<sequence length="493" mass="55484">MSDFDSNPFADPDFSNPFQDPSVTQVTRSAPPGGLEEYNPFTDARTAAHGNAPDSTPVPSQNTQPAIMKPTEEPPAYSQLQTQDQVRAQAELLRRQEELEKKAAELDRRERELQSHGAAGRSVPSSPRPPVPPSLRPSPCVSSTSPITPSLLHAGRKNNWPPLPEKFPFGPCFYHDISVDISVEFQKTVKIMYNLWMCKRDPREGGENRSLLSCDTKALASALLSSRRHALREHVRLPGLVLRGLVSRGGLWPGHALVPALHPLLVCLLVQTAVRGFQERQLVPLLRLLLCLHLSVRRSRPADHRHQRLGNVVTVFMLLRPVHVRHGAASLRPTHSVSVCRQWLDRGADRAEHQHPRGHHHVADRRALHRPLRLLAHHVQKGKASPWRPTAVGPEARPVLPLFPPGARAVSHHRRQFREGPAGVRHWRHVQQDRSDRRRQRRRQRRLQRRPWDLQTLERHTCTRAARASSTAEGGRLWPGGSPLSGPELSTFA</sequence>
<feature type="compositionally biased region" description="Pro residues" evidence="6">
    <location>
        <begin position="126"/>
        <end position="136"/>
    </location>
</feature>
<evidence type="ECO:0000256" key="5">
    <source>
        <dbReference type="RuleBase" id="RU363122"/>
    </source>
</evidence>
<dbReference type="GO" id="GO:0055038">
    <property type="term" value="C:recycling endosome membrane"/>
    <property type="evidence" value="ECO:0007669"/>
    <property type="project" value="TreeGrafter"/>
</dbReference>
<keyword evidence="4" id="KW-0472">Membrane</keyword>
<keyword evidence="3" id="KW-1133">Transmembrane helix</keyword>
<dbReference type="AlphaFoldDB" id="A0A674NKY6"/>
<evidence type="ECO:0000313" key="8">
    <source>
        <dbReference type="Proteomes" id="UP000005226"/>
    </source>
</evidence>
<evidence type="ECO:0000256" key="2">
    <source>
        <dbReference type="ARBA" id="ARBA00022692"/>
    </source>
</evidence>
<protein>
    <recommendedName>
        <fullName evidence="5">Secretory carrier-associated membrane protein</fullName>
        <shortName evidence="5">Secretory carrier membrane protein</shortName>
    </recommendedName>
</protein>
<feature type="region of interest" description="Disordered" evidence="6">
    <location>
        <begin position="1"/>
        <end position="82"/>
    </location>
</feature>
<feature type="compositionally biased region" description="Basic and acidic residues" evidence="6">
    <location>
        <begin position="103"/>
        <end position="114"/>
    </location>
</feature>
<feature type="compositionally biased region" description="Basic and acidic residues" evidence="6">
    <location>
        <begin position="450"/>
        <end position="461"/>
    </location>
</feature>
<feature type="compositionally biased region" description="Polar residues" evidence="6">
    <location>
        <begin position="16"/>
        <end position="28"/>
    </location>
</feature>
<gene>
    <name evidence="7" type="primary">scamp1</name>
</gene>
<dbReference type="InParanoid" id="A0A674NKY6"/>
<organism evidence="7 8">
    <name type="scientific">Takifugu rubripes</name>
    <name type="common">Japanese pufferfish</name>
    <name type="synonym">Fugu rubripes</name>
    <dbReference type="NCBI Taxonomy" id="31033"/>
    <lineage>
        <taxon>Eukaryota</taxon>
        <taxon>Metazoa</taxon>
        <taxon>Chordata</taxon>
        <taxon>Craniata</taxon>
        <taxon>Vertebrata</taxon>
        <taxon>Euteleostomi</taxon>
        <taxon>Actinopterygii</taxon>
        <taxon>Neopterygii</taxon>
        <taxon>Teleostei</taxon>
        <taxon>Neoteleostei</taxon>
        <taxon>Acanthomorphata</taxon>
        <taxon>Eupercaria</taxon>
        <taxon>Tetraodontiformes</taxon>
        <taxon>Tetradontoidea</taxon>
        <taxon>Tetraodontidae</taxon>
        <taxon>Takifugu</taxon>
    </lineage>
</organism>
<evidence type="ECO:0000256" key="1">
    <source>
        <dbReference type="ARBA" id="ARBA00004141"/>
    </source>
</evidence>
<evidence type="ECO:0000256" key="4">
    <source>
        <dbReference type="ARBA" id="ARBA00023136"/>
    </source>
</evidence>
<feature type="region of interest" description="Disordered" evidence="6">
    <location>
        <begin position="410"/>
        <end position="493"/>
    </location>
</feature>
<comment type="similarity">
    <text evidence="5">Belongs to the SCAMP family.</text>
</comment>
<dbReference type="Proteomes" id="UP000005226">
    <property type="component" value="Chromosome 21"/>
</dbReference>
<name>A0A674NKY6_TAKRU</name>
<dbReference type="Pfam" id="PF04144">
    <property type="entry name" value="SCAMP"/>
    <property type="match status" value="1"/>
</dbReference>
<dbReference type="GO" id="GO:0032588">
    <property type="term" value="C:trans-Golgi network membrane"/>
    <property type="evidence" value="ECO:0007669"/>
    <property type="project" value="TreeGrafter"/>
</dbReference>
<feature type="compositionally biased region" description="Polar residues" evidence="6">
    <location>
        <begin position="53"/>
        <end position="65"/>
    </location>
</feature>
<reference evidence="7" key="2">
    <citation type="submission" date="2025-08" db="UniProtKB">
        <authorList>
            <consortium name="Ensembl"/>
        </authorList>
    </citation>
    <scope>IDENTIFICATION</scope>
</reference>
<evidence type="ECO:0000256" key="6">
    <source>
        <dbReference type="SAM" id="MobiDB-lite"/>
    </source>
</evidence>
<dbReference type="PANTHER" id="PTHR10687:SF8">
    <property type="entry name" value="SECRETORY CARRIER-ASSOCIATED MEMBRANE PROTEIN 1"/>
    <property type="match status" value="1"/>
</dbReference>